<keyword evidence="5" id="KW-1185">Reference proteome</keyword>
<feature type="domain" description="Vein beta-barrel" evidence="3">
    <location>
        <begin position="311"/>
        <end position="438"/>
    </location>
</feature>
<feature type="region of interest" description="Disordered" evidence="1">
    <location>
        <begin position="352"/>
        <end position="399"/>
    </location>
</feature>
<dbReference type="Proteomes" id="UP000076502">
    <property type="component" value="Unassembled WGS sequence"/>
</dbReference>
<evidence type="ECO:0000259" key="3">
    <source>
        <dbReference type="Pfam" id="PF24700"/>
    </source>
</evidence>
<feature type="region of interest" description="Disordered" evidence="1">
    <location>
        <begin position="222"/>
        <end position="300"/>
    </location>
</feature>
<feature type="compositionally biased region" description="Polar residues" evidence="1">
    <location>
        <begin position="387"/>
        <end position="397"/>
    </location>
</feature>
<feature type="compositionally biased region" description="Basic residues" evidence="1">
    <location>
        <begin position="269"/>
        <end position="280"/>
    </location>
</feature>
<evidence type="ECO:0000313" key="5">
    <source>
        <dbReference type="Proteomes" id="UP000076502"/>
    </source>
</evidence>
<feature type="region of interest" description="Disordered" evidence="1">
    <location>
        <begin position="180"/>
        <end position="201"/>
    </location>
</feature>
<evidence type="ECO:0000256" key="1">
    <source>
        <dbReference type="SAM" id="MobiDB-lite"/>
    </source>
</evidence>
<feature type="compositionally biased region" description="Basic and acidic residues" evidence="1">
    <location>
        <begin position="504"/>
        <end position="516"/>
    </location>
</feature>
<proteinExistence type="predicted"/>
<feature type="compositionally biased region" description="Basic and acidic residues" evidence="1">
    <location>
        <begin position="111"/>
        <end position="121"/>
    </location>
</feature>
<feature type="compositionally biased region" description="Low complexity" evidence="1">
    <location>
        <begin position="135"/>
        <end position="146"/>
    </location>
</feature>
<accession>A0A154P872</accession>
<feature type="signal peptide" evidence="2">
    <location>
        <begin position="1"/>
        <end position="21"/>
    </location>
</feature>
<protein>
    <submittedName>
        <fullName evidence="4">Protein vein</fullName>
    </submittedName>
</protein>
<feature type="region of interest" description="Disordered" evidence="1">
    <location>
        <begin position="73"/>
        <end position="168"/>
    </location>
</feature>
<evidence type="ECO:0000313" key="4">
    <source>
        <dbReference type="EMBL" id="KZC07408.1"/>
    </source>
</evidence>
<feature type="compositionally biased region" description="Basic residues" evidence="1">
    <location>
        <begin position="491"/>
        <end position="503"/>
    </location>
</feature>
<feature type="region of interest" description="Disordered" evidence="1">
    <location>
        <begin position="26"/>
        <end position="46"/>
    </location>
</feature>
<evidence type="ECO:0000256" key="2">
    <source>
        <dbReference type="SAM" id="SignalP"/>
    </source>
</evidence>
<keyword evidence="2" id="KW-0732">Signal</keyword>
<feature type="compositionally biased region" description="Pro residues" evidence="1">
    <location>
        <begin position="532"/>
        <end position="544"/>
    </location>
</feature>
<sequence length="598" mass="67179">MWASLLLAGILSGWWGALALAAAPPANRNSLEETSTRTTSDHPPSMSIAAVEKPLNYRLPTWNFVTRTIDERGREEEVAGTDRDLARSPRDYELPADDDDDDDDVPGRTSRLNERERRVKEEEEEKKEDDDERTTTTTSSSVLVRTPVNDKPVVESSSWTRPRDAEVVSSTILEESTAISSVVHRDSRFSDDQNASAKRREELLDKSIRDAFVSSSMRANRRLEDDAIGHPRTDESGLIQPPRHSSTQTPFLYAPSGENNESSMERPRVIRSTKQRPKNRTKADSPREQRRRCRNKGCRGQNWCPDVDVGNRAYLAPTVFEGKARSMSSARQPGSNYAVTFEVKQVYKSQPGFQPLQKNDSVRLHFRDKSAPGKSTVCGYDTDGKQQEQQQRDNQSGVVRANIKRGKVYLVFVNRVGPRNFTILGEPVIRSKKNEQAVQAVVRPDYGEYCYPSNSSVRSYRKNRGSNDDGEVNQDKEKERATQGEIEGQHRGKAARRVKKRGKRGEEKKESSDQRSGRHRVVTTRRELLPPSALPRPPPPPSAPRAPGEPACPLFLRLNSSNSRAKKRGPSAQWLGHERGSSGGRQGRSDENSLERVG</sequence>
<organism evidence="4 5">
    <name type="scientific">Dufourea novaeangliae</name>
    <name type="common">Sweat bee</name>
    <dbReference type="NCBI Taxonomy" id="178035"/>
    <lineage>
        <taxon>Eukaryota</taxon>
        <taxon>Metazoa</taxon>
        <taxon>Ecdysozoa</taxon>
        <taxon>Arthropoda</taxon>
        <taxon>Hexapoda</taxon>
        <taxon>Insecta</taxon>
        <taxon>Pterygota</taxon>
        <taxon>Neoptera</taxon>
        <taxon>Endopterygota</taxon>
        <taxon>Hymenoptera</taxon>
        <taxon>Apocrita</taxon>
        <taxon>Aculeata</taxon>
        <taxon>Apoidea</taxon>
        <taxon>Anthophila</taxon>
        <taxon>Halictidae</taxon>
        <taxon>Rophitinae</taxon>
        <taxon>Dufourea</taxon>
    </lineage>
</organism>
<dbReference type="AlphaFoldDB" id="A0A154P872"/>
<dbReference type="Pfam" id="PF24700">
    <property type="entry name" value="Vein_beta-barrel"/>
    <property type="match status" value="1"/>
</dbReference>
<name>A0A154P872_DUFNO</name>
<feature type="compositionally biased region" description="Basic and acidic residues" evidence="1">
    <location>
        <begin position="360"/>
        <end position="371"/>
    </location>
</feature>
<feature type="compositionally biased region" description="Basic and acidic residues" evidence="1">
    <location>
        <begin position="222"/>
        <end position="235"/>
    </location>
</feature>
<feature type="region of interest" description="Disordered" evidence="1">
    <location>
        <begin position="452"/>
        <end position="598"/>
    </location>
</feature>
<reference evidence="4 5" key="1">
    <citation type="submission" date="2015-07" db="EMBL/GenBank/DDBJ databases">
        <title>The genome of Dufourea novaeangliae.</title>
        <authorList>
            <person name="Pan H."/>
            <person name="Kapheim K."/>
        </authorList>
    </citation>
    <scope>NUCLEOTIDE SEQUENCE [LARGE SCALE GENOMIC DNA]</scope>
    <source>
        <strain evidence="4">0120121106</strain>
        <tissue evidence="4">Whole body</tissue>
    </source>
</reference>
<dbReference type="InterPro" id="IPR057777">
    <property type="entry name" value="Beta-barrel_vein"/>
</dbReference>
<feature type="chain" id="PRO_5007599349" evidence="2">
    <location>
        <begin position="22"/>
        <end position="598"/>
    </location>
</feature>
<feature type="compositionally biased region" description="Basic and acidic residues" evidence="1">
    <location>
        <begin position="587"/>
        <end position="598"/>
    </location>
</feature>
<dbReference type="STRING" id="178035.A0A154P872"/>
<feature type="compositionally biased region" description="Basic and acidic residues" evidence="1">
    <location>
        <begin position="473"/>
        <end position="490"/>
    </location>
</feature>
<feature type="compositionally biased region" description="Acidic residues" evidence="1">
    <location>
        <begin position="122"/>
        <end position="132"/>
    </location>
</feature>
<feature type="compositionally biased region" description="Acidic residues" evidence="1">
    <location>
        <begin position="94"/>
        <end position="104"/>
    </location>
</feature>
<feature type="compositionally biased region" description="Basic and acidic residues" evidence="1">
    <location>
        <begin position="73"/>
        <end position="93"/>
    </location>
</feature>
<dbReference type="EMBL" id="KQ434826">
    <property type="protein sequence ID" value="KZC07408.1"/>
    <property type="molecule type" value="Genomic_DNA"/>
</dbReference>
<gene>
    <name evidence="4" type="ORF">WN55_09400</name>
</gene>